<evidence type="ECO:0000313" key="5">
    <source>
        <dbReference type="Proteomes" id="UP000606274"/>
    </source>
</evidence>
<dbReference type="AlphaFoldDB" id="A0A8T0A8Z1"/>
<dbReference type="PANTHER" id="PTHR16675:SF235">
    <property type="entry name" value="SHKT DOMAIN-CONTAINING PROTEIN"/>
    <property type="match status" value="1"/>
</dbReference>
<dbReference type="Pfam" id="PF00129">
    <property type="entry name" value="MHC_I"/>
    <property type="match status" value="1"/>
</dbReference>
<dbReference type="InterPro" id="IPR037055">
    <property type="entry name" value="MHC_I-like_Ag-recog_sf"/>
</dbReference>
<feature type="non-terminal residue" evidence="4">
    <location>
        <position position="145"/>
    </location>
</feature>
<protein>
    <recommendedName>
        <fullName evidence="3">MHC class I-like antigen recognition-like domain-containing protein</fullName>
    </recommendedName>
</protein>
<evidence type="ECO:0000259" key="3">
    <source>
        <dbReference type="Pfam" id="PF00129"/>
    </source>
</evidence>
<organism evidence="4 5">
    <name type="scientific">Silurus meridionalis</name>
    <name type="common">Southern catfish</name>
    <name type="synonym">Silurus soldatovi meridionalis</name>
    <dbReference type="NCBI Taxonomy" id="175797"/>
    <lineage>
        <taxon>Eukaryota</taxon>
        <taxon>Metazoa</taxon>
        <taxon>Chordata</taxon>
        <taxon>Craniata</taxon>
        <taxon>Vertebrata</taxon>
        <taxon>Euteleostomi</taxon>
        <taxon>Actinopterygii</taxon>
        <taxon>Neopterygii</taxon>
        <taxon>Teleostei</taxon>
        <taxon>Ostariophysi</taxon>
        <taxon>Siluriformes</taxon>
        <taxon>Siluridae</taxon>
        <taxon>Silurus</taxon>
    </lineage>
</organism>
<comment type="caution">
    <text evidence="4">The sequence shown here is derived from an EMBL/GenBank/DDBJ whole genome shotgun (WGS) entry which is preliminary data.</text>
</comment>
<dbReference type="InterPro" id="IPR050208">
    <property type="entry name" value="MHC_class-I_related"/>
</dbReference>
<dbReference type="InterPro" id="IPR011161">
    <property type="entry name" value="MHC_I-like_Ag-recog"/>
</dbReference>
<evidence type="ECO:0000313" key="4">
    <source>
        <dbReference type="EMBL" id="KAF7687687.1"/>
    </source>
</evidence>
<evidence type="ECO:0000256" key="2">
    <source>
        <dbReference type="RuleBase" id="RU004439"/>
    </source>
</evidence>
<evidence type="ECO:0000256" key="1">
    <source>
        <dbReference type="ARBA" id="ARBA00023180"/>
    </source>
</evidence>
<sequence>YSSSDTEVIPKTEWIKNIDVDVSDYWKSEKSRMSGDHRDLQHHLKRVEELLHQTKGAHTLTRTYSCELSDDHTTRGSLQILYDGEDFIRLNLSSGTWTEANLQAEQFLKVWKKAEDEAKHWTHYLNYTCIKCLQEYLTYSNSVKQ</sequence>
<reference evidence="4" key="1">
    <citation type="submission" date="2020-08" db="EMBL/GenBank/DDBJ databases">
        <title>Chromosome-level assembly of Southern catfish (Silurus meridionalis) provides insights into visual adaptation to the nocturnal and benthic lifestyles.</title>
        <authorList>
            <person name="Zhang Y."/>
            <person name="Wang D."/>
            <person name="Peng Z."/>
        </authorList>
    </citation>
    <scope>NUCLEOTIDE SEQUENCE</scope>
    <source>
        <strain evidence="4">SWU-2019-XX</strain>
        <tissue evidence="4">Muscle</tissue>
    </source>
</reference>
<keyword evidence="1" id="KW-0325">Glycoprotein</keyword>
<proteinExistence type="inferred from homology"/>
<dbReference type="EMBL" id="JABFDY010000027">
    <property type="protein sequence ID" value="KAF7687687.1"/>
    <property type="molecule type" value="Genomic_DNA"/>
</dbReference>
<dbReference type="GO" id="GO:0005615">
    <property type="term" value="C:extracellular space"/>
    <property type="evidence" value="ECO:0007669"/>
    <property type="project" value="TreeGrafter"/>
</dbReference>
<gene>
    <name evidence="4" type="ORF">HF521_014915</name>
</gene>
<dbReference type="Proteomes" id="UP000606274">
    <property type="component" value="Unassembled WGS sequence"/>
</dbReference>
<dbReference type="GO" id="GO:0009897">
    <property type="term" value="C:external side of plasma membrane"/>
    <property type="evidence" value="ECO:0007669"/>
    <property type="project" value="TreeGrafter"/>
</dbReference>
<keyword evidence="5" id="KW-1185">Reference proteome</keyword>
<dbReference type="SUPFAM" id="SSF54452">
    <property type="entry name" value="MHC antigen-recognition domain"/>
    <property type="match status" value="1"/>
</dbReference>
<dbReference type="InterPro" id="IPR001039">
    <property type="entry name" value="MHC_I_a_a1/a2"/>
</dbReference>
<feature type="domain" description="MHC class I-like antigen recognition-like" evidence="3">
    <location>
        <begin position="5"/>
        <end position="141"/>
    </location>
</feature>
<dbReference type="PANTHER" id="PTHR16675">
    <property type="entry name" value="MHC CLASS I-RELATED"/>
    <property type="match status" value="1"/>
</dbReference>
<dbReference type="PRINTS" id="PR01638">
    <property type="entry name" value="MHCCLASSI"/>
</dbReference>
<comment type="similarity">
    <text evidence="2">Belongs to the MHC class I family.</text>
</comment>
<dbReference type="Gene3D" id="3.30.500.10">
    <property type="entry name" value="MHC class I-like antigen recognition-like"/>
    <property type="match status" value="1"/>
</dbReference>
<feature type="non-terminal residue" evidence="4">
    <location>
        <position position="1"/>
    </location>
</feature>
<dbReference type="GO" id="GO:0006955">
    <property type="term" value="P:immune response"/>
    <property type="evidence" value="ECO:0007669"/>
    <property type="project" value="TreeGrafter"/>
</dbReference>
<dbReference type="InterPro" id="IPR011162">
    <property type="entry name" value="MHC_I/II-like_Ag-recog"/>
</dbReference>
<name>A0A8T0A8Z1_SILME</name>
<accession>A0A8T0A8Z1</accession>